<dbReference type="Proteomes" id="UP000190541">
    <property type="component" value="Unassembled WGS sequence"/>
</dbReference>
<gene>
    <name evidence="5" type="ORF">SAMN05660226_01517</name>
</gene>
<dbReference type="SMART" id="SM00342">
    <property type="entry name" value="HTH_ARAC"/>
    <property type="match status" value="1"/>
</dbReference>
<dbReference type="STRING" id="623280.SAMN05660226_01517"/>
<dbReference type="GO" id="GO:0003700">
    <property type="term" value="F:DNA-binding transcription factor activity"/>
    <property type="evidence" value="ECO:0007669"/>
    <property type="project" value="InterPro"/>
</dbReference>
<evidence type="ECO:0000313" key="5">
    <source>
        <dbReference type="EMBL" id="SKB47115.1"/>
    </source>
</evidence>
<dbReference type="InterPro" id="IPR014710">
    <property type="entry name" value="RmlC-like_jellyroll"/>
</dbReference>
<protein>
    <submittedName>
        <fullName evidence="5">AraC-type DNA-binding protein</fullName>
    </submittedName>
</protein>
<evidence type="ECO:0000259" key="4">
    <source>
        <dbReference type="PROSITE" id="PS01124"/>
    </source>
</evidence>
<feature type="domain" description="HTH araC/xylS-type" evidence="4">
    <location>
        <begin position="173"/>
        <end position="271"/>
    </location>
</feature>
<keyword evidence="1" id="KW-0805">Transcription regulation</keyword>
<keyword evidence="6" id="KW-1185">Reference proteome</keyword>
<dbReference type="Pfam" id="PF12833">
    <property type="entry name" value="HTH_18"/>
    <property type="match status" value="1"/>
</dbReference>
<dbReference type="InterPro" id="IPR037923">
    <property type="entry name" value="HTH-like"/>
</dbReference>
<evidence type="ECO:0000256" key="1">
    <source>
        <dbReference type="ARBA" id="ARBA00023015"/>
    </source>
</evidence>
<dbReference type="SUPFAM" id="SSF51215">
    <property type="entry name" value="Regulatory protein AraC"/>
    <property type="match status" value="1"/>
</dbReference>
<dbReference type="Gene3D" id="2.60.120.10">
    <property type="entry name" value="Jelly Rolls"/>
    <property type="match status" value="1"/>
</dbReference>
<organism evidence="5 6">
    <name type="scientific">Parapedobacter luteus</name>
    <dbReference type="NCBI Taxonomy" id="623280"/>
    <lineage>
        <taxon>Bacteria</taxon>
        <taxon>Pseudomonadati</taxon>
        <taxon>Bacteroidota</taxon>
        <taxon>Sphingobacteriia</taxon>
        <taxon>Sphingobacteriales</taxon>
        <taxon>Sphingobacteriaceae</taxon>
        <taxon>Parapedobacter</taxon>
    </lineage>
</organism>
<dbReference type="Gene3D" id="1.10.10.60">
    <property type="entry name" value="Homeodomain-like"/>
    <property type="match status" value="1"/>
</dbReference>
<dbReference type="InterPro" id="IPR003313">
    <property type="entry name" value="AraC-bd"/>
</dbReference>
<dbReference type="InterPro" id="IPR009057">
    <property type="entry name" value="Homeodomain-like_sf"/>
</dbReference>
<dbReference type="PANTHER" id="PTHR43280:SF32">
    <property type="entry name" value="TRANSCRIPTIONAL REGULATORY PROTEIN"/>
    <property type="match status" value="1"/>
</dbReference>
<dbReference type="AlphaFoldDB" id="A0A1T5BIY2"/>
<dbReference type="EMBL" id="FUYS01000003">
    <property type="protein sequence ID" value="SKB47115.1"/>
    <property type="molecule type" value="Genomic_DNA"/>
</dbReference>
<proteinExistence type="predicted"/>
<dbReference type="OrthoDB" id="2585681at2"/>
<dbReference type="InterPro" id="IPR018060">
    <property type="entry name" value="HTH_AraC"/>
</dbReference>
<reference evidence="5 6" key="1">
    <citation type="submission" date="2017-02" db="EMBL/GenBank/DDBJ databases">
        <authorList>
            <person name="Peterson S.W."/>
        </authorList>
    </citation>
    <scope>NUCLEOTIDE SEQUENCE [LARGE SCALE GENOMIC DNA]</scope>
    <source>
        <strain evidence="5 6">DSM 22899</strain>
    </source>
</reference>
<dbReference type="GO" id="GO:0043565">
    <property type="term" value="F:sequence-specific DNA binding"/>
    <property type="evidence" value="ECO:0007669"/>
    <property type="project" value="InterPro"/>
</dbReference>
<dbReference type="Pfam" id="PF02311">
    <property type="entry name" value="AraC_binding"/>
    <property type="match status" value="1"/>
</dbReference>
<dbReference type="PROSITE" id="PS01124">
    <property type="entry name" value="HTH_ARAC_FAMILY_2"/>
    <property type="match status" value="1"/>
</dbReference>
<accession>A0A1T5BIY2</accession>
<keyword evidence="3" id="KW-0804">Transcription</keyword>
<dbReference type="PANTHER" id="PTHR43280">
    <property type="entry name" value="ARAC-FAMILY TRANSCRIPTIONAL REGULATOR"/>
    <property type="match status" value="1"/>
</dbReference>
<evidence type="ECO:0000256" key="3">
    <source>
        <dbReference type="ARBA" id="ARBA00023163"/>
    </source>
</evidence>
<evidence type="ECO:0000313" key="6">
    <source>
        <dbReference type="Proteomes" id="UP000190541"/>
    </source>
</evidence>
<name>A0A1T5BIY2_9SPHI</name>
<dbReference type="SUPFAM" id="SSF46689">
    <property type="entry name" value="Homeodomain-like"/>
    <property type="match status" value="1"/>
</dbReference>
<keyword evidence="2 5" id="KW-0238">DNA-binding</keyword>
<evidence type="ECO:0000256" key="2">
    <source>
        <dbReference type="ARBA" id="ARBA00023125"/>
    </source>
</evidence>
<dbReference type="RefSeq" id="WP_079716197.1">
    <property type="nucleotide sequence ID" value="NZ_FUYS01000003.1"/>
</dbReference>
<sequence length="272" mass="30843">MLEVKNKIEGYQYIKIARFKKDIRRTAPHRHNSYMEFIFLTKGGGIHTIDGRPYNVTPPVLFIVRQEEVHHWALEGEPEGYVMIIKQPYVDNSLDRALKALLLRLSGHVRIPITMPDSLVSLCDLLLVEWQYGPTVSLGGEIMEGLLKALLAKILQQAPSERPRHINAVDTFQRFEALLGETETLQNSVAHYAELLNTTPQNLNTACRKAVGDSATSVLARHIVNEAKRLLLYTDMTLGEIAAQLDFGDNSHFIKYFKRHTGMTPHAFRRTG</sequence>